<feature type="transmembrane region" description="Helical" evidence="11">
    <location>
        <begin position="905"/>
        <end position="931"/>
    </location>
</feature>
<dbReference type="GO" id="GO:0090374">
    <property type="term" value="P:oligopeptide export from mitochondrion"/>
    <property type="evidence" value="ECO:0007669"/>
    <property type="project" value="TreeGrafter"/>
</dbReference>
<name>A0A9P4R221_9PLEO</name>
<gene>
    <name evidence="14" type="ORF">EJ04DRAFT_551068</name>
</gene>
<feature type="compositionally biased region" description="Low complexity" evidence="10">
    <location>
        <begin position="635"/>
        <end position="646"/>
    </location>
</feature>
<evidence type="ECO:0000256" key="11">
    <source>
        <dbReference type="SAM" id="Phobius"/>
    </source>
</evidence>
<dbReference type="PROSITE" id="PS50893">
    <property type="entry name" value="ABC_TRANSPORTER_2"/>
    <property type="match status" value="2"/>
</dbReference>
<sequence length="1257" mass="138304">MDSQQEKHIAPQSDERGSKEAQGGMGPYLRIFTYADRLGWTLNAISFLAAIAAGTLLPLMDLVFGKFVTTFTAYAVGTISPADYRSEVNKFTLYFLYLFVAKFALVYIHSTLVTISAIRTTKALRIDFLAHMIRQNIAFFDSSDVGSVTSQATTNGNNVNTGISEKLSLTVQGISTFVTAFVVAFAVQWKLALITISIVPTIIVVVAICIGIDTKQESAILAIQGKAGLLAEEVFATMRTVHSFWLGPLLSRRYDHHLEEAMGVGMKKSPNYAVLFSTEFFCVYAGYGLAFWQGIRMYTSGEITQSGQVFTVILAVIVAATAMTSIAPQILAVTKASSAAEELFRTIDRVSEIDPLSTEGRSPKECTGRIDIQNVHFAYPARSEVPVLRGLTLTVPANKTTALVGASGSGKSTIVGLLERWYDQDSGTLLFDGVDIRELNLRWLRTNIRLVQQEPVLFSGSVYENVAFGLYGTDKATLPPAEHRILVEQACKAAYADEFIERLPKGYDTQVGERAMMLSGGQKQRLAIARCIVSSPQVLLFDEATSALDPRAEKVVQQALDSVSKNRTTIVVAHKLSTVRNADNIVVISDGAVVEQGTHSQLLDAGGAYARLVRAQDLGQAEEGDHGEDDEFEKPLLTRTNTRPTPSFFGDTQEGHVKDDVRYNLVRCIWIILREQGNLWPWLLALSVAAIAGGLTNPAQAILFARIVRAFELPPDMARSQGNFYSLMFFVVALGNLLVFAVIGFVSNIVAQHVSRRYRLEIFNLILKQDMSFFDKAEHASGSLASNLSSYPNNLLELLGFNLMLIMINIVNVVSSSILALIVGWKLGLVVVFGALPPVIFSGYLRIRLEFKLEEDTGKRFSSSAALAAEAVSSIRTVSSLALENHILDRYHERLRGVARRSIKALVWTMFWYALSQSISFLAMALGFWYGGRLISFGEYSTTQFFTVFIAVIFSGEAAASFFSYTTSMTKASTAANYIFWLRRQKPAIREEYLPTPPQDDDTDDKQPAQIECNQLTFAYETRPDAKVLDDITVGVTPGEYVAFVGASGCGKSTMIALLERFYDPMTGSIACDGRALTELCPRKYRSHIALVQQEPVLYQGSIRDNIGMGATSDVTNEEIEDAARQANMYEFISSLPEGFDTLCGSRGTQLSGGQKQRVAIARALIRKPRLLLLDEATSALDTESERIVQTALEKAKSGRTTIAVAHRLSTIKDADLIVVFARGRIVERGTHMQLLARRGTYYEMCLGQSLDRNIPS</sequence>
<feature type="domain" description="ABC transporter" evidence="12">
    <location>
        <begin position="370"/>
        <end position="615"/>
    </location>
</feature>
<dbReference type="GO" id="GO:0016887">
    <property type="term" value="F:ATP hydrolysis activity"/>
    <property type="evidence" value="ECO:0007669"/>
    <property type="project" value="InterPro"/>
</dbReference>
<comment type="similarity">
    <text evidence="2">Belongs to the ABC transporter superfamily. ABCB family. Multidrug resistance exporter (TC 3.A.1.201) subfamily.</text>
</comment>
<dbReference type="GO" id="GO:0015421">
    <property type="term" value="F:ABC-type oligopeptide transporter activity"/>
    <property type="evidence" value="ECO:0007669"/>
    <property type="project" value="TreeGrafter"/>
</dbReference>
<feature type="transmembrane region" description="Helical" evidence="11">
    <location>
        <begin position="679"/>
        <end position="704"/>
    </location>
</feature>
<keyword evidence="9 11" id="KW-0472">Membrane</keyword>
<dbReference type="Pfam" id="PF00005">
    <property type="entry name" value="ABC_tran"/>
    <property type="match status" value="2"/>
</dbReference>
<dbReference type="InterPro" id="IPR039421">
    <property type="entry name" value="Type_1_exporter"/>
</dbReference>
<evidence type="ECO:0000313" key="14">
    <source>
        <dbReference type="EMBL" id="KAF2736700.1"/>
    </source>
</evidence>
<comment type="subcellular location">
    <subcellularLocation>
        <location evidence="1">Membrane</location>
        <topology evidence="1">Multi-pass membrane protein</topology>
    </subcellularLocation>
</comment>
<dbReference type="AlphaFoldDB" id="A0A9P4R221"/>
<evidence type="ECO:0000313" key="15">
    <source>
        <dbReference type="Proteomes" id="UP000799444"/>
    </source>
</evidence>
<feature type="compositionally biased region" description="Basic and acidic residues" evidence="10">
    <location>
        <begin position="1"/>
        <end position="19"/>
    </location>
</feature>
<dbReference type="SUPFAM" id="SSF52540">
    <property type="entry name" value="P-loop containing nucleoside triphosphate hydrolases"/>
    <property type="match status" value="2"/>
</dbReference>
<organism evidence="14 15">
    <name type="scientific">Polyplosphaeria fusca</name>
    <dbReference type="NCBI Taxonomy" id="682080"/>
    <lineage>
        <taxon>Eukaryota</taxon>
        <taxon>Fungi</taxon>
        <taxon>Dikarya</taxon>
        <taxon>Ascomycota</taxon>
        <taxon>Pezizomycotina</taxon>
        <taxon>Dothideomycetes</taxon>
        <taxon>Pleosporomycetidae</taxon>
        <taxon>Pleosporales</taxon>
        <taxon>Tetraplosphaeriaceae</taxon>
        <taxon>Polyplosphaeria</taxon>
    </lineage>
</organism>
<keyword evidence="6" id="KW-0547">Nucleotide-binding</keyword>
<dbReference type="PROSITE" id="PS00211">
    <property type="entry name" value="ABC_TRANSPORTER_1"/>
    <property type="match status" value="2"/>
</dbReference>
<feature type="domain" description="ABC transporter" evidence="12">
    <location>
        <begin position="1011"/>
        <end position="1248"/>
    </location>
</feature>
<evidence type="ECO:0000256" key="9">
    <source>
        <dbReference type="ARBA" id="ARBA00023136"/>
    </source>
</evidence>
<evidence type="ECO:0000256" key="4">
    <source>
        <dbReference type="ARBA" id="ARBA00022692"/>
    </source>
</evidence>
<feature type="compositionally biased region" description="Acidic residues" evidence="10">
    <location>
        <begin position="620"/>
        <end position="632"/>
    </location>
</feature>
<evidence type="ECO:0000256" key="8">
    <source>
        <dbReference type="ARBA" id="ARBA00022989"/>
    </source>
</evidence>
<feature type="transmembrane region" description="Helical" evidence="11">
    <location>
        <begin position="94"/>
        <end position="118"/>
    </location>
</feature>
<dbReference type="CDD" id="cd03249">
    <property type="entry name" value="ABC_MTABC3_MDL1_MDL2"/>
    <property type="match status" value="2"/>
</dbReference>
<dbReference type="FunFam" id="1.20.1560.10:FF:000057">
    <property type="entry name" value="ABC multidrug transporter SitT"/>
    <property type="match status" value="1"/>
</dbReference>
<feature type="transmembrane region" description="Helical" evidence="11">
    <location>
        <begin position="943"/>
        <end position="963"/>
    </location>
</feature>
<reference evidence="14" key="1">
    <citation type="journal article" date="2020" name="Stud. Mycol.">
        <title>101 Dothideomycetes genomes: a test case for predicting lifestyles and emergence of pathogens.</title>
        <authorList>
            <person name="Haridas S."/>
            <person name="Albert R."/>
            <person name="Binder M."/>
            <person name="Bloem J."/>
            <person name="Labutti K."/>
            <person name="Salamov A."/>
            <person name="Andreopoulos B."/>
            <person name="Baker S."/>
            <person name="Barry K."/>
            <person name="Bills G."/>
            <person name="Bluhm B."/>
            <person name="Cannon C."/>
            <person name="Castanera R."/>
            <person name="Culley D."/>
            <person name="Daum C."/>
            <person name="Ezra D."/>
            <person name="Gonzalez J."/>
            <person name="Henrissat B."/>
            <person name="Kuo A."/>
            <person name="Liang C."/>
            <person name="Lipzen A."/>
            <person name="Lutzoni F."/>
            <person name="Magnuson J."/>
            <person name="Mondo S."/>
            <person name="Nolan M."/>
            <person name="Ohm R."/>
            <person name="Pangilinan J."/>
            <person name="Park H.-J."/>
            <person name="Ramirez L."/>
            <person name="Alfaro M."/>
            <person name="Sun H."/>
            <person name="Tritt A."/>
            <person name="Yoshinaga Y."/>
            <person name="Zwiers L.-H."/>
            <person name="Turgeon B."/>
            <person name="Goodwin S."/>
            <person name="Spatafora J."/>
            <person name="Crous P."/>
            <person name="Grigoriev I."/>
        </authorList>
    </citation>
    <scope>NUCLEOTIDE SEQUENCE</scope>
    <source>
        <strain evidence="14">CBS 125425</strain>
    </source>
</reference>
<feature type="transmembrane region" description="Helical" evidence="11">
    <location>
        <begin position="307"/>
        <end position="327"/>
    </location>
</feature>
<protein>
    <submittedName>
        <fullName evidence="14">Multidrug resistance protein-like protein 1</fullName>
    </submittedName>
</protein>
<dbReference type="Gene3D" id="3.40.50.300">
    <property type="entry name" value="P-loop containing nucleotide triphosphate hydrolases"/>
    <property type="match status" value="2"/>
</dbReference>
<comment type="caution">
    <text evidence="14">The sequence shown here is derived from an EMBL/GenBank/DDBJ whole genome shotgun (WGS) entry which is preliminary data.</text>
</comment>
<dbReference type="CDD" id="cd18578">
    <property type="entry name" value="ABC_6TM_Pgp_ABCB1_D2_like"/>
    <property type="match status" value="1"/>
</dbReference>
<evidence type="ECO:0000256" key="5">
    <source>
        <dbReference type="ARBA" id="ARBA00022737"/>
    </source>
</evidence>
<dbReference type="FunFam" id="3.40.50.300:FF:000967">
    <property type="entry name" value="ABC multidrug transporter mdr4"/>
    <property type="match status" value="1"/>
</dbReference>
<keyword evidence="8 11" id="KW-1133">Transmembrane helix</keyword>
<dbReference type="FunFam" id="3.40.50.300:FF:000251">
    <property type="entry name" value="ABC transporter B family member 19"/>
    <property type="match status" value="1"/>
</dbReference>
<dbReference type="InterPro" id="IPR036640">
    <property type="entry name" value="ABC1_TM_sf"/>
</dbReference>
<feature type="domain" description="ABC transmembrane type-1" evidence="13">
    <location>
        <begin position="684"/>
        <end position="971"/>
    </location>
</feature>
<feature type="transmembrane region" description="Helical" evidence="11">
    <location>
        <begin position="827"/>
        <end position="845"/>
    </location>
</feature>
<dbReference type="SMART" id="SM00382">
    <property type="entry name" value="AAA"/>
    <property type="match status" value="2"/>
</dbReference>
<dbReference type="InterPro" id="IPR017871">
    <property type="entry name" value="ABC_transporter-like_CS"/>
</dbReference>
<dbReference type="SUPFAM" id="SSF90123">
    <property type="entry name" value="ABC transporter transmembrane region"/>
    <property type="match status" value="2"/>
</dbReference>
<evidence type="ECO:0000256" key="6">
    <source>
        <dbReference type="ARBA" id="ARBA00022741"/>
    </source>
</evidence>
<keyword evidence="3" id="KW-0813">Transport</keyword>
<feature type="transmembrane region" description="Helical" evidence="11">
    <location>
        <begin position="167"/>
        <end position="187"/>
    </location>
</feature>
<accession>A0A9P4R221</accession>
<evidence type="ECO:0000256" key="3">
    <source>
        <dbReference type="ARBA" id="ARBA00022448"/>
    </source>
</evidence>
<evidence type="ECO:0000259" key="12">
    <source>
        <dbReference type="PROSITE" id="PS50893"/>
    </source>
</evidence>
<dbReference type="OrthoDB" id="6500128at2759"/>
<dbReference type="InterPro" id="IPR003439">
    <property type="entry name" value="ABC_transporter-like_ATP-bd"/>
</dbReference>
<feature type="region of interest" description="Disordered" evidence="10">
    <location>
        <begin position="620"/>
        <end position="651"/>
    </location>
</feature>
<feature type="transmembrane region" description="Helical" evidence="11">
    <location>
        <begin position="724"/>
        <end position="751"/>
    </location>
</feature>
<evidence type="ECO:0000256" key="10">
    <source>
        <dbReference type="SAM" id="MobiDB-lite"/>
    </source>
</evidence>
<feature type="transmembrane region" description="Helical" evidence="11">
    <location>
        <begin position="272"/>
        <end position="295"/>
    </location>
</feature>
<feature type="transmembrane region" description="Helical" evidence="11">
    <location>
        <begin position="798"/>
        <end position="821"/>
    </location>
</feature>
<dbReference type="EMBL" id="ML996122">
    <property type="protein sequence ID" value="KAF2736700.1"/>
    <property type="molecule type" value="Genomic_DNA"/>
</dbReference>
<proteinExistence type="inferred from homology"/>
<keyword evidence="5" id="KW-0677">Repeat</keyword>
<dbReference type="PANTHER" id="PTHR43394">
    <property type="entry name" value="ATP-DEPENDENT PERMEASE MDL1, MITOCHONDRIAL"/>
    <property type="match status" value="1"/>
</dbReference>
<keyword evidence="4 11" id="KW-0812">Transmembrane</keyword>
<dbReference type="PROSITE" id="PS50929">
    <property type="entry name" value="ABC_TM1F"/>
    <property type="match status" value="2"/>
</dbReference>
<evidence type="ECO:0000259" key="13">
    <source>
        <dbReference type="PROSITE" id="PS50929"/>
    </source>
</evidence>
<dbReference type="CDD" id="cd18577">
    <property type="entry name" value="ABC_6TM_Pgp_ABCB1_D1_like"/>
    <property type="match status" value="1"/>
</dbReference>
<dbReference type="PANTHER" id="PTHR43394:SF11">
    <property type="entry name" value="ATP-BINDING CASSETTE TRANSPORTER"/>
    <property type="match status" value="1"/>
</dbReference>
<dbReference type="GO" id="GO:0005743">
    <property type="term" value="C:mitochondrial inner membrane"/>
    <property type="evidence" value="ECO:0007669"/>
    <property type="project" value="TreeGrafter"/>
</dbReference>
<feature type="domain" description="ABC transmembrane type-1" evidence="13">
    <location>
        <begin position="44"/>
        <end position="335"/>
    </location>
</feature>
<keyword evidence="15" id="KW-1185">Reference proteome</keyword>
<dbReference type="InterPro" id="IPR003593">
    <property type="entry name" value="AAA+_ATPase"/>
</dbReference>
<feature type="transmembrane region" description="Helical" evidence="11">
    <location>
        <begin position="40"/>
        <end position="60"/>
    </location>
</feature>
<dbReference type="Proteomes" id="UP000799444">
    <property type="component" value="Unassembled WGS sequence"/>
</dbReference>
<feature type="region of interest" description="Disordered" evidence="10">
    <location>
        <begin position="1"/>
        <end position="22"/>
    </location>
</feature>
<dbReference type="InterPro" id="IPR027417">
    <property type="entry name" value="P-loop_NTPase"/>
</dbReference>
<evidence type="ECO:0000256" key="7">
    <source>
        <dbReference type="ARBA" id="ARBA00022840"/>
    </source>
</evidence>
<dbReference type="GO" id="GO:0005524">
    <property type="term" value="F:ATP binding"/>
    <property type="evidence" value="ECO:0007669"/>
    <property type="project" value="UniProtKB-KW"/>
</dbReference>
<feature type="transmembrane region" description="Helical" evidence="11">
    <location>
        <begin position="193"/>
        <end position="212"/>
    </location>
</feature>
<dbReference type="Gene3D" id="1.20.1560.10">
    <property type="entry name" value="ABC transporter type 1, transmembrane domain"/>
    <property type="match status" value="1"/>
</dbReference>
<keyword evidence="7" id="KW-0067">ATP-binding</keyword>
<dbReference type="InterPro" id="IPR011527">
    <property type="entry name" value="ABC1_TM_dom"/>
</dbReference>
<evidence type="ECO:0000256" key="1">
    <source>
        <dbReference type="ARBA" id="ARBA00004141"/>
    </source>
</evidence>
<dbReference type="Pfam" id="PF00664">
    <property type="entry name" value="ABC_membrane"/>
    <property type="match status" value="2"/>
</dbReference>
<evidence type="ECO:0000256" key="2">
    <source>
        <dbReference type="ARBA" id="ARBA00007577"/>
    </source>
</evidence>